<feature type="domain" description="Glycosyltransferase subfamily 4-like N-terminal" evidence="2">
    <location>
        <begin position="29"/>
        <end position="195"/>
    </location>
</feature>
<accession>A0ABT8MBN9</accession>
<evidence type="ECO:0000313" key="3">
    <source>
        <dbReference type="EMBL" id="MDN7025353.1"/>
    </source>
</evidence>
<dbReference type="CDD" id="cd03801">
    <property type="entry name" value="GT4_PimA-like"/>
    <property type="match status" value="1"/>
</dbReference>
<dbReference type="InterPro" id="IPR028098">
    <property type="entry name" value="Glyco_trans_4-like_N"/>
</dbReference>
<keyword evidence="1" id="KW-0808">Transferase</keyword>
<organism evidence="3 4">
    <name type="scientific">Methanoculleus frigidifontis</name>
    <dbReference type="NCBI Taxonomy" id="2584085"/>
    <lineage>
        <taxon>Archaea</taxon>
        <taxon>Methanobacteriati</taxon>
        <taxon>Methanobacteriota</taxon>
        <taxon>Stenosarchaea group</taxon>
        <taxon>Methanomicrobia</taxon>
        <taxon>Methanomicrobiales</taxon>
        <taxon>Methanomicrobiaceae</taxon>
        <taxon>Methanoculleus</taxon>
    </lineage>
</organism>
<dbReference type="PANTHER" id="PTHR46401">
    <property type="entry name" value="GLYCOSYLTRANSFERASE WBBK-RELATED"/>
    <property type="match status" value="1"/>
</dbReference>
<proteinExistence type="predicted"/>
<name>A0ABT8MBN9_9EURY</name>
<keyword evidence="4" id="KW-1185">Reference proteome</keyword>
<protein>
    <submittedName>
        <fullName evidence="3">Glycosyltransferase family 4 protein</fullName>
    </submittedName>
</protein>
<evidence type="ECO:0000259" key="2">
    <source>
        <dbReference type="Pfam" id="PF13439"/>
    </source>
</evidence>
<dbReference type="SUPFAM" id="SSF53756">
    <property type="entry name" value="UDP-Glycosyltransferase/glycogen phosphorylase"/>
    <property type="match status" value="1"/>
</dbReference>
<dbReference type="PANTHER" id="PTHR46401:SF2">
    <property type="entry name" value="GLYCOSYLTRANSFERASE WBBK-RELATED"/>
    <property type="match status" value="1"/>
</dbReference>
<dbReference type="Pfam" id="PF13692">
    <property type="entry name" value="Glyco_trans_1_4"/>
    <property type="match status" value="1"/>
</dbReference>
<dbReference type="Gene3D" id="3.40.50.2000">
    <property type="entry name" value="Glycogen Phosphorylase B"/>
    <property type="match status" value="2"/>
</dbReference>
<reference evidence="3" key="1">
    <citation type="submission" date="2019-05" db="EMBL/GenBank/DDBJ databases">
        <title>Methanoculleus sp. FWC-SCC1, a methanogenic archaeon isolated from deep marine cold seep.</title>
        <authorList>
            <person name="Chen Y.-W."/>
            <person name="Chen S.-C."/>
            <person name="Teng N.-H."/>
            <person name="Lai M.-C."/>
        </authorList>
    </citation>
    <scope>NUCLEOTIDE SEQUENCE</scope>
    <source>
        <strain evidence="3">FWC-SCC1</strain>
    </source>
</reference>
<evidence type="ECO:0000313" key="4">
    <source>
        <dbReference type="Proteomes" id="UP001168338"/>
    </source>
</evidence>
<sequence length="390" mass="44391">MKILALSNHGNTFNPKEGADIRKNKLLLELSRRNDVIVCESDRYIHDKPEGYPNIEVKYYHENYLFKRPMSFLLDINPSFLSILYDTVKNTKIDLIQISFPYGFISTKLLLWLLKKKTPVIYDAHNVESDTVKQMRILDYNLLTQYFFEIYISTLEWLTVIFASDYVISVSDEDRLRFITKYNLNENKVMVIPSGTVIRNHDLDYRKEVLKATLGLSNAKVILFHGTYSYPPNREAFNLIINEIAPRIKCQVADVVFLLAGNGVPIFEKENVKSIGFVEDLDLLLHTADIAIVPLLSGGGTKLKILDYLGAALPIVTTKKGIEGINAVNGKDAIIVDGVDGEFIEAIMCLVCDEKCCKTLGQNGKILAEEQYDWESIGEKLNIFYRKIID</sequence>
<evidence type="ECO:0000256" key="1">
    <source>
        <dbReference type="ARBA" id="ARBA00022679"/>
    </source>
</evidence>
<dbReference type="Proteomes" id="UP001168338">
    <property type="component" value="Unassembled WGS sequence"/>
</dbReference>
<gene>
    <name evidence="3" type="ORF">FGU65_10685</name>
</gene>
<dbReference type="EMBL" id="VCYH01000007">
    <property type="protein sequence ID" value="MDN7025353.1"/>
    <property type="molecule type" value="Genomic_DNA"/>
</dbReference>
<dbReference type="RefSeq" id="WP_301664505.1">
    <property type="nucleotide sequence ID" value="NZ_VCYH01000007.1"/>
</dbReference>
<comment type="caution">
    <text evidence="3">The sequence shown here is derived from an EMBL/GenBank/DDBJ whole genome shotgun (WGS) entry which is preliminary data.</text>
</comment>
<dbReference type="Pfam" id="PF13439">
    <property type="entry name" value="Glyco_transf_4"/>
    <property type="match status" value="1"/>
</dbReference>